<feature type="transmembrane region" description="Helical" evidence="1">
    <location>
        <begin position="247"/>
        <end position="266"/>
    </location>
</feature>
<reference evidence="2" key="1">
    <citation type="journal article" date="2020" name="Science">
        <title>Unexpected conservation and global transmission of agrobacterial virulence plasmids.</title>
        <authorList>
            <person name="Weisberg A.J."/>
            <person name="Davis E.W. 2nd"/>
            <person name="Tabima J."/>
            <person name="Belcher M.S."/>
            <person name="Miller M."/>
            <person name="Kuo C.H."/>
            <person name="Loper J.E."/>
            <person name="Grunwald N.J."/>
            <person name="Putnam M.L."/>
            <person name="Chang J.H."/>
        </authorList>
    </citation>
    <scope>NUCLEOTIDE SEQUENCE</scope>
    <source>
        <strain evidence="2">17-1853-1a</strain>
    </source>
</reference>
<keyword evidence="1" id="KW-0812">Transmembrane</keyword>
<sequence>MEWLVVILVVFFALINIIGTWWFVRATSVDPRFPLPAISGNVERFWFIVDWITLLLLPALLCGAASVVVQNPSAGGARNFIYGWLIGRVVAPVIAPEEDASIQEVGLLGYLAHRYQEFGRSIFMLPLMQIVILVIVAWVMDWILWGIGVRDLLQNCFDYLLPVAGVPIMIQAMTNPPVLTPMPVAGLMAFALVLNMRLTPIGLARSKHAMGITFIALIAGTCLLGRIQLFSGIQYRAWPDLEWSDLAVGLIALALGSIPPLTIAFFQKKSSGRGAIA</sequence>
<accession>A0AA44FAB1</accession>
<dbReference type="EMBL" id="JAAMAY010000046">
    <property type="protein sequence ID" value="NTC32152.1"/>
    <property type="molecule type" value="Genomic_DNA"/>
</dbReference>
<feature type="transmembrane region" description="Helical" evidence="1">
    <location>
        <begin position="45"/>
        <end position="69"/>
    </location>
</feature>
<proteinExistence type="predicted"/>
<evidence type="ECO:0000256" key="1">
    <source>
        <dbReference type="SAM" id="Phobius"/>
    </source>
</evidence>
<evidence type="ECO:0000313" key="3">
    <source>
        <dbReference type="Proteomes" id="UP000702952"/>
    </source>
</evidence>
<evidence type="ECO:0000313" key="2">
    <source>
        <dbReference type="EMBL" id="NTC32152.1"/>
    </source>
</evidence>
<protein>
    <submittedName>
        <fullName evidence="2">Uncharacterized protein</fullName>
    </submittedName>
</protein>
<keyword evidence="1" id="KW-1133">Transmembrane helix</keyword>
<keyword evidence="1" id="KW-0472">Membrane</keyword>
<feature type="transmembrane region" description="Helical" evidence="1">
    <location>
        <begin position="6"/>
        <end position="24"/>
    </location>
</feature>
<feature type="transmembrane region" description="Helical" evidence="1">
    <location>
        <begin position="208"/>
        <end position="227"/>
    </location>
</feature>
<dbReference type="RefSeq" id="WP_141682328.1">
    <property type="nucleotide sequence ID" value="NZ_CP123839.1"/>
</dbReference>
<name>A0AA44FAB1_AGRTU</name>
<feature type="transmembrane region" description="Helical" evidence="1">
    <location>
        <begin position="179"/>
        <end position="196"/>
    </location>
</feature>
<comment type="caution">
    <text evidence="2">The sequence shown here is derived from an EMBL/GenBank/DDBJ whole genome shotgun (WGS) entry which is preliminary data.</text>
</comment>
<organism evidence="2 3">
    <name type="scientific">Agrobacterium tumefaciens</name>
    <dbReference type="NCBI Taxonomy" id="358"/>
    <lineage>
        <taxon>Bacteria</taxon>
        <taxon>Pseudomonadati</taxon>
        <taxon>Pseudomonadota</taxon>
        <taxon>Alphaproteobacteria</taxon>
        <taxon>Hyphomicrobiales</taxon>
        <taxon>Rhizobiaceae</taxon>
        <taxon>Rhizobium/Agrobacterium group</taxon>
        <taxon>Agrobacterium</taxon>
        <taxon>Agrobacterium tumefaciens complex</taxon>
    </lineage>
</organism>
<feature type="transmembrane region" description="Helical" evidence="1">
    <location>
        <begin position="122"/>
        <end position="144"/>
    </location>
</feature>
<gene>
    <name evidence="2" type="ORF">G6M46_28845</name>
</gene>
<dbReference type="AlphaFoldDB" id="A0AA44FAB1"/>
<dbReference type="Proteomes" id="UP000702952">
    <property type="component" value="Unassembled WGS sequence"/>
</dbReference>